<proteinExistence type="inferred from homology"/>
<evidence type="ECO:0000256" key="1">
    <source>
        <dbReference type="HAMAP-Rule" id="MF_01087"/>
    </source>
</evidence>
<evidence type="ECO:0000313" key="2">
    <source>
        <dbReference type="EMBL" id="AKB15253.1"/>
    </source>
</evidence>
<dbReference type="Proteomes" id="UP000056925">
    <property type="component" value="Chromosome"/>
</dbReference>
<dbReference type="InterPro" id="IPR016735">
    <property type="entry name" value="Methan_mark_12"/>
</dbReference>
<comment type="similarity">
    <text evidence="1">Belongs to the UPF0285 family.</text>
</comment>
<name>A0A0E3L0E7_METTE</name>
<dbReference type="GeneID" id="41602243"/>
<dbReference type="RefSeq" id="WP_048168060.1">
    <property type="nucleotide sequence ID" value="NZ_CP009502.1"/>
</dbReference>
<evidence type="ECO:0000313" key="3">
    <source>
        <dbReference type="Proteomes" id="UP000056925"/>
    </source>
</evidence>
<reference evidence="2 3" key="1">
    <citation type="submission" date="2014-07" db="EMBL/GenBank/DDBJ databases">
        <title>Methanogenic archaea and the global carbon cycle.</title>
        <authorList>
            <person name="Henriksen J.R."/>
            <person name="Luke J."/>
            <person name="Reinhart S."/>
            <person name="Benedict M.N."/>
            <person name="Youngblut N.D."/>
            <person name="Metcalf M.E."/>
            <person name="Whitaker R.J."/>
            <person name="Metcalf W.W."/>
        </authorList>
    </citation>
    <scope>NUCLEOTIDE SEQUENCE [LARGE SCALE GENOMIC DNA]</scope>
    <source>
        <strain evidence="2 3">CHTI-55</strain>
    </source>
</reference>
<dbReference type="HOGENOM" id="CLU_846254_0_0_2"/>
<dbReference type="InterPro" id="IPR043129">
    <property type="entry name" value="ATPase_NBD"/>
</dbReference>
<dbReference type="PATRIC" id="fig|1434121.4.peg.1181"/>
<dbReference type="NCBIfam" id="TIGR03281">
    <property type="entry name" value="methan_mark_12"/>
    <property type="match status" value="1"/>
</dbReference>
<dbReference type="EMBL" id="CP009502">
    <property type="protein sequence ID" value="AKB15253.1"/>
    <property type="molecule type" value="Genomic_DNA"/>
</dbReference>
<dbReference type="AlphaFoldDB" id="A0A0E3L0E7"/>
<protein>
    <recommendedName>
        <fullName evidence="1">UPF0285 protein MSTHC_0935</fullName>
    </recommendedName>
</protein>
<dbReference type="KEGG" id="mthe:MSTHC_0935"/>
<accession>A0A0E3L0E7</accession>
<dbReference type="HAMAP" id="MF_01087">
    <property type="entry name" value="UPF0285"/>
    <property type="match status" value="1"/>
</dbReference>
<dbReference type="SUPFAM" id="SSF53067">
    <property type="entry name" value="Actin-like ATPase domain"/>
    <property type="match status" value="1"/>
</dbReference>
<sequence length="325" mass="35026">MAYIGIDHGTTAIRFALIEGEKVLTFELGRNEAASMSENEILASIEKNFKVRCEAIDLIALTYSMGDGFSSIKDVRNLEGRGLKSIEGAGKKTGGGTRVFDAIRNSGIPSIAIPGLHAESKVDPRMKVFSHLTSPEKLGIAYHILRLGYKNFVVSDISSNTVTLAVADGKVVGAIDACIFAPGVHHGPLDLQAIRDVDSGYCTANQAFIEAGVLKMTPYKDREELLSAARKKEGPALLALDTIALFAAMEITSMQLLLKCYEVTGEIFLAGSVGEYEYVQKKIRAHLGQECLCLGKWHAAIGCAEIARDVFAGEKNILGVDVNYP</sequence>
<gene>
    <name evidence="2" type="ORF">MSTHC_0935</name>
</gene>
<organism evidence="2 3">
    <name type="scientific">Methanosarcina thermophila CHTI-55</name>
    <dbReference type="NCBI Taxonomy" id="1434121"/>
    <lineage>
        <taxon>Archaea</taxon>
        <taxon>Methanobacteriati</taxon>
        <taxon>Methanobacteriota</taxon>
        <taxon>Stenosarchaea group</taxon>
        <taxon>Methanomicrobia</taxon>
        <taxon>Methanosarcinales</taxon>
        <taxon>Methanosarcinaceae</taxon>
        <taxon>Methanosarcina</taxon>
    </lineage>
</organism>
<dbReference type="PIRSF" id="PIRSF018783">
    <property type="entry name" value="UCP018783"/>
    <property type="match status" value="1"/>
</dbReference>